<dbReference type="InterPro" id="IPR008928">
    <property type="entry name" value="6-hairpin_glycosidase_sf"/>
</dbReference>
<dbReference type="InterPro" id="IPR008979">
    <property type="entry name" value="Galactose-bd-like_sf"/>
</dbReference>
<evidence type="ECO:0000256" key="1">
    <source>
        <dbReference type="SAM" id="SignalP"/>
    </source>
</evidence>
<evidence type="ECO:0000313" key="3">
    <source>
        <dbReference type="EMBL" id="TVY30427.1"/>
    </source>
</evidence>
<dbReference type="EMBL" id="QGMH01000007">
    <property type="protein sequence ID" value="TVY30427.1"/>
    <property type="molecule type" value="Genomic_DNA"/>
</dbReference>
<feature type="chain" id="PRO_5034588576" description="Mannosylglycerate hydrolase MGH1-like glycoside hydrolase domain-containing protein" evidence="1">
    <location>
        <begin position="27"/>
        <end position="779"/>
    </location>
</feature>
<dbReference type="Gene3D" id="2.60.120.260">
    <property type="entry name" value="Galactose-binding domain-like"/>
    <property type="match status" value="2"/>
</dbReference>
<dbReference type="RefSeq" id="XP_031009213.1">
    <property type="nucleotide sequence ID" value="XM_031145503.1"/>
</dbReference>
<dbReference type="Proteomes" id="UP000431533">
    <property type="component" value="Unassembled WGS sequence"/>
</dbReference>
<dbReference type="Gene3D" id="1.50.10.10">
    <property type="match status" value="1"/>
</dbReference>
<accession>A0A8H8RA14</accession>
<feature type="signal peptide" evidence="1">
    <location>
        <begin position="1"/>
        <end position="26"/>
    </location>
</feature>
<sequence length="779" mass="86093">MDSFSGLRWSITLASFVLVALQLCLAQAPPQPEDIGTKGTSFLDHETPISQFWGKTFLRENIPFIDIPDKTIQDVYYYLGYAQALNTINAAAGHQIDEARWLRGKFYVDDYIQAYTRGPGNTTQYTHWILDALYRRSKVDGDKQFAINQLADMARLWGEWDYTFDTNAGLYYFTPNFDAQEYSLPGFVVAPTGNDKLQYDGPDTYRPSLNAYMIANARAIAAIGNYAGNSEVESSFTLIGSNLEAAMNRHLWSPDQEFYVDVIRPNNPDLKPISGREEVGLYPYRFGIGLESNHSRAALALFDPQGFQAPYGPTTLEIRNQYYTAQKPTGYCCFWQGQSWPYSTAHILKSLAAIYRSPNSPITADQYVQTLSTYATTQQKNGVPYVAESHYPFDNSWSSDSSNHSEHYDHSTNNDDVITGLLGIAPQSNHSLLVSPIMPKDWTFFAIENFAYHGHLITVLYDAYGERYKCGSSFCVFSDDKQIVSKNLTSPIHELISLRTTPIASVIPVNIAANPNGLGYYPMANASYTFYTDNPYKAIDGYLFYDDIPDNRWTNYQSNSLNDTLQVTFARPRTISSVTLALYSDVARGGGVDVPAAIEIYGSSGLIANLTNSTLLPNDRNTFSFKETKTSYVAVNLFNRPNKAVGVCELEVWTPPISGPTYYAVDSLLTNAAVVKDAAASIGAVVGQLAPESVVAFSGIESGGGKAKLALSYSNVGSTAVNIDVKVNQVRRVTLSLGGTKGTYDLEMIEGLDLEAGMNFVTFLGGSSQLRIKSIEIEN</sequence>
<organism evidence="3 4">
    <name type="scientific">Lachnellula hyalina</name>
    <dbReference type="NCBI Taxonomy" id="1316788"/>
    <lineage>
        <taxon>Eukaryota</taxon>
        <taxon>Fungi</taxon>
        <taxon>Dikarya</taxon>
        <taxon>Ascomycota</taxon>
        <taxon>Pezizomycotina</taxon>
        <taxon>Leotiomycetes</taxon>
        <taxon>Helotiales</taxon>
        <taxon>Lachnaceae</taxon>
        <taxon>Lachnellula</taxon>
    </lineage>
</organism>
<protein>
    <recommendedName>
        <fullName evidence="2">Mannosylglycerate hydrolase MGH1-like glycoside hydrolase domain-containing protein</fullName>
    </recommendedName>
</protein>
<proteinExistence type="predicted"/>
<name>A0A8H8RA14_9HELO</name>
<dbReference type="AlphaFoldDB" id="A0A8H8RA14"/>
<evidence type="ECO:0000259" key="2">
    <source>
        <dbReference type="Pfam" id="PF22422"/>
    </source>
</evidence>
<dbReference type="GeneID" id="41980709"/>
<reference evidence="3 4" key="1">
    <citation type="submission" date="2018-05" db="EMBL/GenBank/DDBJ databases">
        <title>Genome sequencing and assembly of the regulated plant pathogen Lachnellula willkommii and related sister species for the development of diagnostic species identification markers.</title>
        <authorList>
            <person name="Giroux E."/>
            <person name="Bilodeau G."/>
        </authorList>
    </citation>
    <scope>NUCLEOTIDE SEQUENCE [LARGE SCALE GENOMIC DNA]</scope>
    <source>
        <strain evidence="3 4">CBS 185.66</strain>
    </source>
</reference>
<dbReference type="InterPro" id="IPR012341">
    <property type="entry name" value="6hp_glycosidase-like_sf"/>
</dbReference>
<dbReference type="InterPro" id="IPR054491">
    <property type="entry name" value="MGH1-like_GH"/>
</dbReference>
<keyword evidence="1" id="KW-0732">Signal</keyword>
<dbReference type="GO" id="GO:0005975">
    <property type="term" value="P:carbohydrate metabolic process"/>
    <property type="evidence" value="ECO:0007669"/>
    <property type="project" value="InterPro"/>
</dbReference>
<evidence type="ECO:0000313" key="4">
    <source>
        <dbReference type="Proteomes" id="UP000431533"/>
    </source>
</evidence>
<gene>
    <name evidence="3" type="ORF">LHYA1_G000511</name>
</gene>
<comment type="caution">
    <text evidence="3">The sequence shown here is derived from an EMBL/GenBank/DDBJ whole genome shotgun (WGS) entry which is preliminary data.</text>
</comment>
<dbReference type="GO" id="GO:0003824">
    <property type="term" value="F:catalytic activity"/>
    <property type="evidence" value="ECO:0007669"/>
    <property type="project" value="UniProtKB-ARBA"/>
</dbReference>
<keyword evidence="4" id="KW-1185">Reference proteome</keyword>
<dbReference type="OrthoDB" id="5382128at2759"/>
<dbReference type="SUPFAM" id="SSF48208">
    <property type="entry name" value="Six-hairpin glycosidases"/>
    <property type="match status" value="1"/>
</dbReference>
<feature type="domain" description="Mannosylglycerate hydrolase MGH1-like glycoside hydrolase" evidence="2">
    <location>
        <begin position="86"/>
        <end position="411"/>
    </location>
</feature>
<dbReference type="SUPFAM" id="SSF49785">
    <property type="entry name" value="Galactose-binding domain-like"/>
    <property type="match status" value="1"/>
</dbReference>
<dbReference type="Pfam" id="PF22422">
    <property type="entry name" value="MGH1-like_GH"/>
    <property type="match status" value="1"/>
</dbReference>